<proteinExistence type="predicted"/>
<evidence type="ECO:0000313" key="10">
    <source>
        <dbReference type="Proteomes" id="UP000663888"/>
    </source>
</evidence>
<evidence type="ECO:0000256" key="7">
    <source>
        <dbReference type="ARBA" id="ARBA00023242"/>
    </source>
</evidence>
<dbReference type="EMBL" id="CAJMWX010000973">
    <property type="protein sequence ID" value="CAE6441357.1"/>
    <property type="molecule type" value="Genomic_DNA"/>
</dbReference>
<protein>
    <recommendedName>
        <fullName evidence="8">Zn(2)-C6 fungal-type domain-containing protein</fullName>
    </recommendedName>
</protein>
<keyword evidence="4" id="KW-0805">Transcription regulation</keyword>
<evidence type="ECO:0000256" key="1">
    <source>
        <dbReference type="ARBA" id="ARBA00004123"/>
    </source>
</evidence>
<dbReference type="PANTHER" id="PTHR31313:SF81">
    <property type="entry name" value="TY1 ENHANCER ACTIVATOR"/>
    <property type="match status" value="1"/>
</dbReference>
<keyword evidence="6" id="KW-0804">Transcription</keyword>
<dbReference type="PANTHER" id="PTHR31313">
    <property type="entry name" value="TY1 ENHANCER ACTIVATOR"/>
    <property type="match status" value="1"/>
</dbReference>
<dbReference type="PROSITE" id="PS00463">
    <property type="entry name" value="ZN2_CY6_FUNGAL_1"/>
    <property type="match status" value="1"/>
</dbReference>
<dbReference type="AlphaFoldDB" id="A0A8H3AV97"/>
<evidence type="ECO:0000256" key="2">
    <source>
        <dbReference type="ARBA" id="ARBA00022723"/>
    </source>
</evidence>
<dbReference type="GO" id="GO:0005634">
    <property type="term" value="C:nucleus"/>
    <property type="evidence" value="ECO:0007669"/>
    <property type="project" value="UniProtKB-SubCell"/>
</dbReference>
<dbReference type="Proteomes" id="UP000663888">
    <property type="component" value="Unassembled WGS sequence"/>
</dbReference>
<dbReference type="InterPro" id="IPR001138">
    <property type="entry name" value="Zn2Cys6_DnaBD"/>
</dbReference>
<dbReference type="InterPro" id="IPR036864">
    <property type="entry name" value="Zn2-C6_fun-type_DNA-bd_sf"/>
</dbReference>
<keyword evidence="5" id="KW-0238">DNA-binding</keyword>
<dbReference type="SUPFAM" id="SSF57701">
    <property type="entry name" value="Zn2/Cys6 DNA-binding domain"/>
    <property type="match status" value="1"/>
</dbReference>
<dbReference type="Gene3D" id="4.10.240.10">
    <property type="entry name" value="Zn(2)-C6 fungal-type DNA-binding domain"/>
    <property type="match status" value="1"/>
</dbReference>
<evidence type="ECO:0000256" key="3">
    <source>
        <dbReference type="ARBA" id="ARBA00022833"/>
    </source>
</evidence>
<reference evidence="9" key="1">
    <citation type="submission" date="2021-01" db="EMBL/GenBank/DDBJ databases">
        <authorList>
            <person name="Kaushik A."/>
        </authorList>
    </citation>
    <scope>NUCLEOTIDE SEQUENCE</scope>
    <source>
        <strain evidence="9">AG4-R118</strain>
    </source>
</reference>
<evidence type="ECO:0000256" key="4">
    <source>
        <dbReference type="ARBA" id="ARBA00023015"/>
    </source>
</evidence>
<dbReference type="PROSITE" id="PS50048">
    <property type="entry name" value="ZN2_CY6_FUNGAL_2"/>
    <property type="match status" value="1"/>
</dbReference>
<keyword evidence="2" id="KW-0479">Metal-binding</keyword>
<dbReference type="SMART" id="SM00066">
    <property type="entry name" value="GAL4"/>
    <property type="match status" value="1"/>
</dbReference>
<accession>A0A8H3AV97</accession>
<comment type="caution">
    <text evidence="9">The sequence shown here is derived from an EMBL/GenBank/DDBJ whole genome shotgun (WGS) entry which is preliminary data.</text>
</comment>
<name>A0A8H3AV97_9AGAM</name>
<evidence type="ECO:0000256" key="5">
    <source>
        <dbReference type="ARBA" id="ARBA00023125"/>
    </source>
</evidence>
<dbReference type="GO" id="GO:0003677">
    <property type="term" value="F:DNA binding"/>
    <property type="evidence" value="ECO:0007669"/>
    <property type="project" value="UniProtKB-KW"/>
</dbReference>
<keyword evidence="3" id="KW-0862">Zinc</keyword>
<dbReference type="InterPro" id="IPR051615">
    <property type="entry name" value="Transcr_Regulatory_Elem"/>
</dbReference>
<comment type="subcellular location">
    <subcellularLocation>
        <location evidence="1">Nucleus</location>
    </subcellularLocation>
</comment>
<gene>
    <name evidence="9" type="ORF">RDB_LOCUS50773</name>
</gene>
<keyword evidence="7" id="KW-0539">Nucleus</keyword>
<evidence type="ECO:0000256" key="6">
    <source>
        <dbReference type="ARBA" id="ARBA00023163"/>
    </source>
</evidence>
<sequence>MPQSEAGPSRQRRQYVARACGSCRRRRCRCDGSQPVCMACLSSGYECTWGTEQVSDRPAAKQFVESLRVKIQLLESEIARFKREQFETLRAPSYSSSALPHSIPEPAESLGGIFNTLPTFGSGKELSDVFTKPSCALPELPRSIQTNQSAPVKTPIINLPSITTTFKYQYIFNIDTSLPLDEQYPLHRASLLCQWDRHMPDLSPAKLSRLEHDTILSRCFTHGASFSFGILPDLFLAELLECLAPESVHPRSLVDSRYYTPTLHCSLMAFASGFSDSPEIRAKATRAKFATHAKRWLDLEFNQPSSSLALSLALLSEYHSGMRERTIGNMYMGMAVRAMQAPKPALIGQELGRTPTSYPPYRAYPTLILGWHHWSAFIQECLMALEGNGPSDLQLPKSSISCPIALEADSRPPLTESITGLLTHSDYFKYSARCFIQMGGLMVIATRMIKQPINDKQTLLDIHLQLETWFNALPEGVLIRQRATLTFPPVLALHITYWWLILHLNFFSVEKISTEELKDLSTKMRARATEKLIQLLNTFDKQFGWRYFPRNLTKAIYTCGLALVKERDSATSASRKKRATAIEGIEICINSLKVIGEAWPGVVYMSEDLGNLAGHVE</sequence>
<dbReference type="GO" id="GO:0000981">
    <property type="term" value="F:DNA-binding transcription factor activity, RNA polymerase II-specific"/>
    <property type="evidence" value="ECO:0007669"/>
    <property type="project" value="InterPro"/>
</dbReference>
<evidence type="ECO:0000259" key="8">
    <source>
        <dbReference type="PROSITE" id="PS50048"/>
    </source>
</evidence>
<dbReference type="GO" id="GO:0008270">
    <property type="term" value="F:zinc ion binding"/>
    <property type="evidence" value="ECO:0007669"/>
    <property type="project" value="InterPro"/>
</dbReference>
<dbReference type="Pfam" id="PF00172">
    <property type="entry name" value="Zn_clus"/>
    <property type="match status" value="1"/>
</dbReference>
<evidence type="ECO:0000313" key="9">
    <source>
        <dbReference type="EMBL" id="CAE6441357.1"/>
    </source>
</evidence>
<organism evidence="9 10">
    <name type="scientific">Rhizoctonia solani</name>
    <dbReference type="NCBI Taxonomy" id="456999"/>
    <lineage>
        <taxon>Eukaryota</taxon>
        <taxon>Fungi</taxon>
        <taxon>Dikarya</taxon>
        <taxon>Basidiomycota</taxon>
        <taxon>Agaricomycotina</taxon>
        <taxon>Agaricomycetes</taxon>
        <taxon>Cantharellales</taxon>
        <taxon>Ceratobasidiaceae</taxon>
        <taxon>Rhizoctonia</taxon>
    </lineage>
</organism>
<feature type="domain" description="Zn(2)-C6 fungal-type" evidence="8">
    <location>
        <begin position="19"/>
        <end position="49"/>
    </location>
</feature>
<dbReference type="CDD" id="cd12148">
    <property type="entry name" value="fungal_TF_MHR"/>
    <property type="match status" value="1"/>
</dbReference>